<dbReference type="Gene3D" id="2.60.120.200">
    <property type="match status" value="1"/>
</dbReference>
<evidence type="ECO:0000313" key="1">
    <source>
        <dbReference type="EMBL" id="KJK74957.1"/>
    </source>
</evidence>
<dbReference type="InterPro" id="IPR013320">
    <property type="entry name" value="ConA-like_dom_sf"/>
</dbReference>
<dbReference type="AlphaFoldDB" id="A0A0D9NLJ6"/>
<dbReference type="EMBL" id="KE384753">
    <property type="protein sequence ID" value="KJK74957.1"/>
    <property type="molecule type" value="Genomic_DNA"/>
</dbReference>
<protein>
    <submittedName>
        <fullName evidence="1">Uncharacterized protein</fullName>
    </submittedName>
</protein>
<evidence type="ECO:0000313" key="2">
    <source>
        <dbReference type="Proteomes" id="UP000054544"/>
    </source>
</evidence>
<organism evidence="1 2">
    <name type="scientific">Metarhizium anisopliae BRIP 53293</name>
    <dbReference type="NCBI Taxonomy" id="1291518"/>
    <lineage>
        <taxon>Eukaryota</taxon>
        <taxon>Fungi</taxon>
        <taxon>Dikarya</taxon>
        <taxon>Ascomycota</taxon>
        <taxon>Pezizomycotina</taxon>
        <taxon>Sordariomycetes</taxon>
        <taxon>Hypocreomycetidae</taxon>
        <taxon>Hypocreales</taxon>
        <taxon>Clavicipitaceae</taxon>
        <taxon>Metarhizium</taxon>
    </lineage>
</organism>
<gene>
    <name evidence="1" type="ORF">H634G_09791</name>
</gene>
<proteinExistence type="predicted"/>
<accession>A0A0D9NLJ6</accession>
<sequence length="126" mass="13291">MESLNGEPRNLHVAHCGINPGGPCSEPSGVSDMSKSVRRGLWHIYSREVDRRAGGNESESMTWAIDGVPKWTLRQSDLGDAGAWQVLAAGRKMVLFNVAVGGAFADAVAGAASRRLQTWGAAIDGG</sequence>
<dbReference type="SUPFAM" id="SSF49899">
    <property type="entry name" value="Concanavalin A-like lectins/glucanases"/>
    <property type="match status" value="1"/>
</dbReference>
<name>A0A0D9NLJ6_METAN</name>
<dbReference type="STRING" id="1291518.A0A0D9NLJ6"/>
<keyword evidence="2" id="KW-1185">Reference proteome</keyword>
<dbReference type="Proteomes" id="UP000054544">
    <property type="component" value="Unassembled WGS sequence"/>
</dbReference>
<reference evidence="2" key="1">
    <citation type="journal article" date="2014" name="BMC Genomics">
        <title>The genome sequence of the biocontrol fungus Metarhizium anisopliae and comparative genomics of Metarhizium species.</title>
        <authorList>
            <person name="Pattemore J.A."/>
            <person name="Hane J.K."/>
            <person name="Williams A.H."/>
            <person name="Wilson B.A."/>
            <person name="Stodart B.J."/>
            <person name="Ash G.J."/>
        </authorList>
    </citation>
    <scope>NUCLEOTIDE SEQUENCE [LARGE SCALE GENOMIC DNA]</scope>
    <source>
        <strain evidence="2">BRIP 53293</strain>
    </source>
</reference>